<evidence type="ECO:0000259" key="1">
    <source>
        <dbReference type="Pfam" id="PF08402"/>
    </source>
</evidence>
<sequence>RVVQVGPPTELYRRPETPFCARFLGDVMEYTGVVRLGEVNTPLGPVPAGSVEDGEEVLVLVRPEAVYLEREPENTGLVAVVSDARVLGPYTKFSITLEKTGEQIYVTLSGPNIPSIGSKVAVQLDFSMIFVFPVRDR</sequence>
<evidence type="ECO:0000313" key="2">
    <source>
        <dbReference type="EMBL" id="SVD66585.1"/>
    </source>
</evidence>
<protein>
    <recommendedName>
        <fullName evidence="1">Transport-associated OB type 2 domain-containing protein</fullName>
    </recommendedName>
</protein>
<reference evidence="2" key="1">
    <citation type="submission" date="2018-05" db="EMBL/GenBank/DDBJ databases">
        <authorList>
            <person name="Lanie J.A."/>
            <person name="Ng W.-L."/>
            <person name="Kazmierczak K.M."/>
            <person name="Andrzejewski T.M."/>
            <person name="Davidsen T.M."/>
            <person name="Wayne K.J."/>
            <person name="Tettelin H."/>
            <person name="Glass J.I."/>
            <person name="Rusch D."/>
            <person name="Podicherti R."/>
            <person name="Tsui H.-C.T."/>
            <person name="Winkler M.E."/>
        </authorList>
    </citation>
    <scope>NUCLEOTIDE SEQUENCE</scope>
</reference>
<dbReference type="AlphaFoldDB" id="A0A382X7M0"/>
<dbReference type="Pfam" id="PF08402">
    <property type="entry name" value="TOBE_2"/>
    <property type="match status" value="1"/>
</dbReference>
<dbReference type="SUPFAM" id="SSF50331">
    <property type="entry name" value="MOP-like"/>
    <property type="match status" value="1"/>
</dbReference>
<proteinExistence type="predicted"/>
<accession>A0A382X7M0</accession>
<dbReference type="GO" id="GO:0005524">
    <property type="term" value="F:ATP binding"/>
    <property type="evidence" value="ECO:0007669"/>
    <property type="project" value="InterPro"/>
</dbReference>
<dbReference type="InterPro" id="IPR008995">
    <property type="entry name" value="Mo/tungstate-bd_C_term_dom"/>
</dbReference>
<dbReference type="GO" id="GO:0022857">
    <property type="term" value="F:transmembrane transporter activity"/>
    <property type="evidence" value="ECO:0007669"/>
    <property type="project" value="InterPro"/>
</dbReference>
<feature type="non-terminal residue" evidence="2">
    <location>
        <position position="1"/>
    </location>
</feature>
<gene>
    <name evidence="2" type="ORF">METZ01_LOCUS419439</name>
</gene>
<dbReference type="EMBL" id="UINC01165281">
    <property type="protein sequence ID" value="SVD66585.1"/>
    <property type="molecule type" value="Genomic_DNA"/>
</dbReference>
<organism evidence="2">
    <name type="scientific">marine metagenome</name>
    <dbReference type="NCBI Taxonomy" id="408172"/>
    <lineage>
        <taxon>unclassified sequences</taxon>
        <taxon>metagenomes</taxon>
        <taxon>ecological metagenomes</taxon>
    </lineage>
</organism>
<dbReference type="GO" id="GO:0043190">
    <property type="term" value="C:ATP-binding cassette (ABC) transporter complex"/>
    <property type="evidence" value="ECO:0007669"/>
    <property type="project" value="InterPro"/>
</dbReference>
<dbReference type="InterPro" id="IPR013611">
    <property type="entry name" value="Transp-assoc_OB_typ2"/>
</dbReference>
<name>A0A382X7M0_9ZZZZ</name>
<feature type="domain" description="Transport-associated OB type 2" evidence="1">
    <location>
        <begin position="59"/>
        <end position="132"/>
    </location>
</feature>